<evidence type="ECO:0000313" key="2">
    <source>
        <dbReference type="Proteomes" id="UP000007100"/>
    </source>
</evidence>
<name>F0J713_ACIMA</name>
<keyword evidence="2" id="KW-1185">Reference proteome</keyword>
<sequence>MTNGDAVVLSRYPQLRFIASQLTETTILTEAEALALYERNWRFLDLETMDDEERRFLDSLVRGVGKGVLNI</sequence>
<accession>F0J713</accession>
<dbReference type="KEGG" id="amv:ACMV_P1_00840"/>
<reference evidence="1 2" key="1">
    <citation type="submission" date="2010-12" db="EMBL/GenBank/DDBJ databases">
        <title>Whole genome sequence of Acidiphilium multivorum AIU301.</title>
        <authorList>
            <person name="Narita-Yamada S."/>
            <person name="Nakamura S."/>
            <person name="Ito N."/>
            <person name="Takarada H."/>
            <person name="Katano Y."/>
            <person name="Nakazawa H."/>
            <person name="Hosoyama A."/>
            <person name="Yamada R."/>
            <person name="Fujita N."/>
        </authorList>
    </citation>
    <scope>NUCLEOTIDE SEQUENCE [LARGE SCALE GENOMIC DNA]</scope>
    <source>
        <strain evidence="2">DSM 11245 / JCM 8867 / AIU301</strain>
        <plasmid evidence="1 2">pACMV1</plasmid>
    </source>
</reference>
<proteinExistence type="predicted"/>
<geneLocation type="plasmid" evidence="1 2">
    <name>pACMV1</name>
</geneLocation>
<dbReference type="EMBL" id="AP012036">
    <property type="protein sequence ID" value="BAJ82880.1"/>
    <property type="molecule type" value="Genomic_DNA"/>
</dbReference>
<gene>
    <name evidence="1" type="ordered locus">ACMV_P1_00840</name>
</gene>
<dbReference type="HOGENOM" id="CLU_179249_1_0_5"/>
<evidence type="ECO:0000313" key="1">
    <source>
        <dbReference type="EMBL" id="BAJ82880.1"/>
    </source>
</evidence>
<keyword evidence="1" id="KW-0614">Plasmid</keyword>
<dbReference type="AlphaFoldDB" id="F0J713"/>
<protein>
    <submittedName>
        <fullName evidence="1">Uncharacterized protein</fullName>
    </submittedName>
</protein>
<dbReference type="RefSeq" id="WP_013634918.1">
    <property type="nucleotide sequence ID" value="NC_015178.1"/>
</dbReference>
<dbReference type="Proteomes" id="UP000007100">
    <property type="component" value="Plasmid pACMV1"/>
</dbReference>
<organism evidence="1 2">
    <name type="scientific">Acidiphilium multivorum (strain DSM 11245 / JCM 8867 / NBRC 100883 / AIU 301)</name>
    <dbReference type="NCBI Taxonomy" id="926570"/>
    <lineage>
        <taxon>Bacteria</taxon>
        <taxon>Pseudomonadati</taxon>
        <taxon>Pseudomonadota</taxon>
        <taxon>Alphaproteobacteria</taxon>
        <taxon>Acetobacterales</taxon>
        <taxon>Acidocellaceae</taxon>
        <taxon>Acidiphilium</taxon>
    </lineage>
</organism>